<dbReference type="Gene3D" id="2.30.30.390">
    <property type="entry name" value="Hemimethylated DNA-binding domain"/>
    <property type="match status" value="1"/>
</dbReference>
<dbReference type="Pfam" id="PF08755">
    <property type="entry name" value="YccV-like"/>
    <property type="match status" value="1"/>
</dbReference>
<evidence type="ECO:0000259" key="1">
    <source>
        <dbReference type="SMART" id="SM00992"/>
    </source>
</evidence>
<protein>
    <submittedName>
        <fullName evidence="2">YccV-like domain-containing protein</fullName>
    </submittedName>
</protein>
<evidence type="ECO:0000313" key="2">
    <source>
        <dbReference type="WBParaSite" id="ACOC_0000544201-mRNA-1"/>
    </source>
</evidence>
<sequence length="158" mass="18691">LNFPFISDKQYKKFLTLNSFFANTVQFKHWYNQRRIWSTITFRKGAYGSMKHGYRGVIIGWDLKAKASEKFIEKEWTNNPNYAVLIDARDRMVPQLGYVAQANIELYKGRIIHTLLNNYMEKYDEEAQKWAGDLVFLFSSVPQPLFSFLQKNETLKES</sequence>
<dbReference type="InterPro" id="IPR011722">
    <property type="entry name" value="Hemimethylated_DNA-bd_dom"/>
</dbReference>
<dbReference type="WBParaSite" id="ACOC_0000544201-mRNA-1">
    <property type="protein sequence ID" value="ACOC_0000544201-mRNA-1"/>
    <property type="gene ID" value="ACOC_0000544201"/>
</dbReference>
<feature type="domain" description="Hemimethylated DNA-binding" evidence="1">
    <location>
        <begin position="44"/>
        <end position="131"/>
    </location>
</feature>
<dbReference type="SUPFAM" id="SSF141255">
    <property type="entry name" value="YccV-like"/>
    <property type="match status" value="1"/>
</dbReference>
<name>A0A0R3PL55_ANGCS</name>
<organism evidence="2">
    <name type="scientific">Angiostrongylus costaricensis</name>
    <name type="common">Nematode worm</name>
    <dbReference type="NCBI Taxonomy" id="334426"/>
    <lineage>
        <taxon>Eukaryota</taxon>
        <taxon>Metazoa</taxon>
        <taxon>Ecdysozoa</taxon>
        <taxon>Nematoda</taxon>
        <taxon>Chromadorea</taxon>
        <taxon>Rhabditida</taxon>
        <taxon>Rhabditina</taxon>
        <taxon>Rhabditomorpha</taxon>
        <taxon>Strongyloidea</taxon>
        <taxon>Metastrongylidae</taxon>
        <taxon>Angiostrongylus</taxon>
    </lineage>
</organism>
<dbReference type="SMART" id="SM00992">
    <property type="entry name" value="YccV-like"/>
    <property type="match status" value="1"/>
</dbReference>
<dbReference type="PANTHER" id="PTHR48439:SF1">
    <property type="entry name" value="HEMIMETHYLATED DNA-BINDING DOMAIN-CONTAINING PROTEIN"/>
    <property type="match status" value="1"/>
</dbReference>
<dbReference type="GO" id="GO:0003677">
    <property type="term" value="F:DNA binding"/>
    <property type="evidence" value="ECO:0007669"/>
    <property type="project" value="InterPro"/>
</dbReference>
<dbReference type="AlphaFoldDB" id="A0A0R3PL55"/>
<accession>A0A0R3PL55</accession>
<reference evidence="2" key="1">
    <citation type="submission" date="2017-02" db="UniProtKB">
        <authorList>
            <consortium name="WormBaseParasite"/>
        </authorList>
    </citation>
    <scope>IDENTIFICATION</scope>
</reference>
<dbReference type="NCBIfam" id="TIGR02097">
    <property type="entry name" value="yccV"/>
    <property type="match status" value="1"/>
</dbReference>
<dbReference type="InterPro" id="IPR036623">
    <property type="entry name" value="Hemimethylated_DNA-bd_sf"/>
</dbReference>
<proteinExistence type="predicted"/>
<dbReference type="InterPro" id="IPR053189">
    <property type="entry name" value="Clp_protease_adapter_ClpF"/>
</dbReference>
<dbReference type="PANTHER" id="PTHR48439">
    <property type="entry name" value="HEMIMETHYLATED DNA-BINDING DOMAIN-CONTAINING PROTEIN"/>
    <property type="match status" value="1"/>
</dbReference>